<gene>
    <name evidence="2" type="ORF">M4486_19165</name>
</gene>
<dbReference type="Proteomes" id="UP001055868">
    <property type="component" value="Chromosome"/>
</dbReference>
<keyword evidence="3" id="KW-1185">Reference proteome</keyword>
<feature type="region of interest" description="Disordered" evidence="1">
    <location>
        <begin position="1"/>
        <end position="58"/>
    </location>
</feature>
<name>A0ABY4N8K4_9MICO</name>
<organism evidence="2 3">
    <name type="scientific">Brachybacterium kimchii</name>
    <dbReference type="NCBI Taxonomy" id="2942909"/>
    <lineage>
        <taxon>Bacteria</taxon>
        <taxon>Bacillati</taxon>
        <taxon>Actinomycetota</taxon>
        <taxon>Actinomycetes</taxon>
        <taxon>Micrococcales</taxon>
        <taxon>Dermabacteraceae</taxon>
        <taxon>Brachybacterium</taxon>
    </lineage>
</organism>
<dbReference type="Gene3D" id="1.10.287.700">
    <property type="entry name" value="Helix hairpin bin"/>
    <property type="match status" value="1"/>
</dbReference>
<reference evidence="2" key="1">
    <citation type="submission" date="2022-05" db="EMBL/GenBank/DDBJ databases">
        <title>Genomic analysis of Brachybacterium sp. CBA3104.</title>
        <authorList>
            <person name="Roh S.W."/>
            <person name="Kim Y.B."/>
            <person name="Kim Y."/>
        </authorList>
    </citation>
    <scope>NUCLEOTIDE SEQUENCE</scope>
    <source>
        <strain evidence="2">CBA3104</strain>
    </source>
</reference>
<sequence length="58" mass="5852">MGLNDAFDKAKDVASDNKDKIGEGIDGASEKAQDAAPDQFDGAIGDAGDKAKDGLGNL</sequence>
<accession>A0ABY4N8K4</accession>
<evidence type="ECO:0000313" key="3">
    <source>
        <dbReference type="Proteomes" id="UP001055868"/>
    </source>
</evidence>
<dbReference type="InterPro" id="IPR028037">
    <property type="entry name" value="Antitoxin_Rv0909/MT0933"/>
</dbReference>
<evidence type="ECO:0000313" key="2">
    <source>
        <dbReference type="EMBL" id="UQN29720.1"/>
    </source>
</evidence>
<evidence type="ECO:0000256" key="1">
    <source>
        <dbReference type="SAM" id="MobiDB-lite"/>
    </source>
</evidence>
<feature type="compositionally biased region" description="Basic and acidic residues" evidence="1">
    <location>
        <begin position="1"/>
        <end position="33"/>
    </location>
</feature>
<protein>
    <submittedName>
        <fullName evidence="2">Rv0909 family putative TA system antitoxin</fullName>
    </submittedName>
</protein>
<dbReference type="RefSeq" id="WP_152351716.1">
    <property type="nucleotide sequence ID" value="NZ_CP097218.1"/>
</dbReference>
<dbReference type="EMBL" id="CP097218">
    <property type="protein sequence ID" value="UQN29720.1"/>
    <property type="molecule type" value="Genomic_DNA"/>
</dbReference>
<feature type="compositionally biased region" description="Basic and acidic residues" evidence="1">
    <location>
        <begin position="47"/>
        <end position="58"/>
    </location>
</feature>
<proteinExistence type="predicted"/>
<dbReference type="Pfam" id="PF14013">
    <property type="entry name" value="MT0933_antitox"/>
    <property type="match status" value="1"/>
</dbReference>